<dbReference type="InterPro" id="IPR002178">
    <property type="entry name" value="PTS_EIIA_type-2_dom"/>
</dbReference>
<dbReference type="EMBL" id="NOJY02000016">
    <property type="protein sequence ID" value="RDY27122.1"/>
    <property type="molecule type" value="Genomic_DNA"/>
</dbReference>
<evidence type="ECO:0000256" key="2">
    <source>
        <dbReference type="ARBA" id="ARBA00023015"/>
    </source>
</evidence>
<dbReference type="PROSITE" id="PS51094">
    <property type="entry name" value="PTS_EIIA_TYPE_2"/>
    <property type="match status" value="1"/>
</dbReference>
<keyword evidence="1" id="KW-0677">Repeat</keyword>
<dbReference type="SUPFAM" id="SSF55804">
    <property type="entry name" value="Phoshotransferase/anion transport protein"/>
    <property type="match status" value="1"/>
</dbReference>
<organism evidence="8 9">
    <name type="scientific">Romboutsia weinsteinii</name>
    <dbReference type="NCBI Taxonomy" id="2020949"/>
    <lineage>
        <taxon>Bacteria</taxon>
        <taxon>Bacillati</taxon>
        <taxon>Bacillota</taxon>
        <taxon>Clostridia</taxon>
        <taxon>Peptostreptococcales</taxon>
        <taxon>Peptostreptococcaceae</taxon>
        <taxon>Romboutsia</taxon>
    </lineage>
</organism>
<dbReference type="CDD" id="cd00211">
    <property type="entry name" value="PTS_IIA_fru"/>
    <property type="match status" value="1"/>
</dbReference>
<dbReference type="SUPFAM" id="SSF63520">
    <property type="entry name" value="PTS-regulatory domain, PRD"/>
    <property type="match status" value="1"/>
</dbReference>
<evidence type="ECO:0000256" key="1">
    <source>
        <dbReference type="ARBA" id="ARBA00022737"/>
    </source>
</evidence>
<dbReference type="Pfam" id="PF00359">
    <property type="entry name" value="PTS_EIIA_2"/>
    <property type="match status" value="1"/>
</dbReference>
<dbReference type="GO" id="GO:0006355">
    <property type="term" value="P:regulation of DNA-templated transcription"/>
    <property type="evidence" value="ECO:0007669"/>
    <property type="project" value="InterPro"/>
</dbReference>
<dbReference type="RefSeq" id="WP_094367439.1">
    <property type="nucleotide sequence ID" value="NZ_NOJY02000016.1"/>
</dbReference>
<protein>
    <submittedName>
        <fullName evidence="8">PRD domain-containing protein</fullName>
    </submittedName>
</protein>
<keyword evidence="5" id="KW-0175">Coiled coil</keyword>
<dbReference type="Gene3D" id="1.10.1790.10">
    <property type="entry name" value="PRD domain"/>
    <property type="match status" value="1"/>
</dbReference>
<keyword evidence="3" id="KW-0010">Activator</keyword>
<dbReference type="InterPro" id="IPR050661">
    <property type="entry name" value="BglG_antiterminators"/>
</dbReference>
<dbReference type="PANTHER" id="PTHR30185:SF12">
    <property type="entry name" value="TRANSCRIPTIONAL REGULATOR MANR"/>
    <property type="match status" value="1"/>
</dbReference>
<reference evidence="8 9" key="1">
    <citation type="journal article" date="2017" name="Genome Announc.">
        <title>Draft Genome Sequence of Romboutsia weinsteinii sp. nov. Strain CCRI-19649(T) Isolated from Surface Water.</title>
        <authorList>
            <person name="Maheux A.F."/>
            <person name="Boudreau D.K."/>
            <person name="Berube E."/>
            <person name="Boissinot M."/>
            <person name="Cantin P."/>
            <person name="Raymond F."/>
            <person name="Corbeil J."/>
            <person name="Omar R.F."/>
            <person name="Bergeron M.G."/>
        </authorList>
    </citation>
    <scope>NUCLEOTIDE SEQUENCE [LARGE SCALE GENOMIC DNA]</scope>
    <source>
        <strain evidence="8 9">CCRI-19649</strain>
    </source>
</reference>
<dbReference type="Proteomes" id="UP000215694">
    <property type="component" value="Unassembled WGS sequence"/>
</dbReference>
<dbReference type="PROSITE" id="PS51372">
    <property type="entry name" value="PRD_2"/>
    <property type="match status" value="1"/>
</dbReference>
<feature type="domain" description="PTS EIIA type-2" evidence="6">
    <location>
        <begin position="497"/>
        <end position="634"/>
    </location>
</feature>
<feature type="coiled-coil region" evidence="5">
    <location>
        <begin position="113"/>
        <end position="140"/>
    </location>
</feature>
<name>A0A371J2U4_9FIRM</name>
<evidence type="ECO:0000259" key="7">
    <source>
        <dbReference type="PROSITE" id="PS51372"/>
    </source>
</evidence>
<keyword evidence="2" id="KW-0805">Transcription regulation</keyword>
<keyword evidence="4" id="KW-0804">Transcription</keyword>
<dbReference type="InterPro" id="IPR036634">
    <property type="entry name" value="PRD_sf"/>
</dbReference>
<proteinExistence type="predicted"/>
<keyword evidence="9" id="KW-1185">Reference proteome</keyword>
<dbReference type="InterPro" id="IPR007737">
    <property type="entry name" value="Mga_HTH"/>
</dbReference>
<dbReference type="InterPro" id="IPR036388">
    <property type="entry name" value="WH-like_DNA-bd_sf"/>
</dbReference>
<dbReference type="PANTHER" id="PTHR30185">
    <property type="entry name" value="CRYPTIC BETA-GLUCOSIDE BGL OPERON ANTITERMINATOR"/>
    <property type="match status" value="1"/>
</dbReference>
<dbReference type="OrthoDB" id="3175596at2"/>
<dbReference type="Pfam" id="PF00874">
    <property type="entry name" value="PRD"/>
    <property type="match status" value="1"/>
</dbReference>
<evidence type="ECO:0000256" key="5">
    <source>
        <dbReference type="SAM" id="Coils"/>
    </source>
</evidence>
<dbReference type="Gene3D" id="1.10.10.10">
    <property type="entry name" value="Winged helix-like DNA-binding domain superfamily/Winged helix DNA-binding domain"/>
    <property type="match status" value="1"/>
</dbReference>
<dbReference type="InterPro" id="IPR013196">
    <property type="entry name" value="HTH_11"/>
</dbReference>
<evidence type="ECO:0000313" key="8">
    <source>
        <dbReference type="EMBL" id="RDY27122.1"/>
    </source>
</evidence>
<feature type="domain" description="PRD" evidence="7">
    <location>
        <begin position="290"/>
        <end position="395"/>
    </location>
</feature>
<accession>A0A371J2U4</accession>
<dbReference type="Gene3D" id="3.40.930.10">
    <property type="entry name" value="Mannitol-specific EII, Chain A"/>
    <property type="match status" value="1"/>
</dbReference>
<evidence type="ECO:0000256" key="4">
    <source>
        <dbReference type="ARBA" id="ARBA00023163"/>
    </source>
</evidence>
<comment type="caution">
    <text evidence="8">The sequence shown here is derived from an EMBL/GenBank/DDBJ whole genome shotgun (WGS) entry which is preliminary data.</text>
</comment>
<dbReference type="Pfam" id="PF05043">
    <property type="entry name" value="Mga"/>
    <property type="match status" value="1"/>
</dbReference>
<evidence type="ECO:0000259" key="6">
    <source>
        <dbReference type="PROSITE" id="PS51094"/>
    </source>
</evidence>
<dbReference type="InterPro" id="IPR011608">
    <property type="entry name" value="PRD"/>
</dbReference>
<dbReference type="Pfam" id="PF08279">
    <property type="entry name" value="HTH_11"/>
    <property type="match status" value="1"/>
</dbReference>
<dbReference type="Gene3D" id="3.40.50.2300">
    <property type="match status" value="1"/>
</dbReference>
<evidence type="ECO:0000313" key="9">
    <source>
        <dbReference type="Proteomes" id="UP000215694"/>
    </source>
</evidence>
<sequence length="634" mass="74220">MNKRQEDLLTILLAESDYIDTNQLAEKLECSERTVRNNCKDINEWLSSFCSVEIKRKSNLGVKLVGEDCEKNLISQKLRREVKRGNSEIHKQIEILKLILLNSTNKINFNEMCNKLYTNKNTLREEINKLSNKISEYDLEINIKKNSGMYVDGSEKNIRIMLVDFLFKYIDTYRLNIEEIDSFHAVDIIVIKNIMNNIEDRLNTRFTDTSFKQLMLFLLIGVIRVRIGNSLNENMDNEDIKLGELIEEIDRELKSNLCVNINQCEKNFISSLILSMNREISSDRVKENLRLNTDLVNYTKRIIKIVSDESGINFMEDELLFDQLLCHINATLQQIKNNVNLQNPLLDDIKTKYCFLFTVISNAIRSEGLHNDITEDELGYLVLHFQVSLERKSNKRDEMKKASIVCPLSFGVSTLLKVKIEKRLNNIEIIETIREEDLKRNNFNKNIDFIIGFQEYENIDLPFFITTPLFTGEDENRLKLFVNKVKIKETSYKIMNKLMISDYLIKELDYTDVFETIEYLATVLANKHYVEKEYVNSVIDREKTYPTNIGNGILLPHGDIKYVKQSILSFTRLKNPIKIKNGQTIKFIIMLAYRSDDRAEFQELFKEISQLTEDKEMMKKMSTCKLSDIKKILI</sequence>
<dbReference type="AlphaFoldDB" id="A0A371J2U4"/>
<dbReference type="InterPro" id="IPR016152">
    <property type="entry name" value="PTrfase/Anion_transptr"/>
</dbReference>
<gene>
    <name evidence="8" type="ORF">CHL78_010900</name>
</gene>
<evidence type="ECO:0000256" key="3">
    <source>
        <dbReference type="ARBA" id="ARBA00023159"/>
    </source>
</evidence>